<proteinExistence type="predicted"/>
<evidence type="ECO:0000313" key="3">
    <source>
        <dbReference type="Proteomes" id="UP000236290"/>
    </source>
</evidence>
<dbReference type="AlphaFoldDB" id="A0A2K0UBW4"/>
<feature type="region of interest" description="Disordered" evidence="1">
    <location>
        <begin position="1"/>
        <end position="44"/>
    </location>
</feature>
<reference evidence="2 3" key="1">
    <citation type="submission" date="2017-02" db="EMBL/GenBank/DDBJ databases">
        <title>Genomes of Trichoderma spp. with biocontrol activity.</title>
        <authorList>
            <person name="Gardiner D."/>
            <person name="Kazan K."/>
            <person name="Vos C."/>
            <person name="Harvey P."/>
        </authorList>
    </citation>
    <scope>NUCLEOTIDE SEQUENCE [LARGE SCALE GENOMIC DNA]</scope>
    <source>
        <strain evidence="2 3">Tr1</strain>
    </source>
</reference>
<name>A0A2K0UBW4_TRIHA</name>
<sequence>MVAQKPELGDSRSAQVRPDFNSPNRHRSWLSSSQDEPVKTPGPGFLYRKKLHDGGSNFQMQTQTLLPQLGVPT</sequence>
<accession>A0A2K0UBW4</accession>
<dbReference type="EMBL" id="MTYI01000054">
    <property type="protein sequence ID" value="PNP55270.1"/>
    <property type="molecule type" value="Genomic_DNA"/>
</dbReference>
<protein>
    <submittedName>
        <fullName evidence="2">Uncharacterized protein</fullName>
    </submittedName>
</protein>
<gene>
    <name evidence="2" type="ORF">THARTR1_04412</name>
</gene>
<dbReference type="Proteomes" id="UP000236290">
    <property type="component" value="Unassembled WGS sequence"/>
</dbReference>
<evidence type="ECO:0000256" key="1">
    <source>
        <dbReference type="SAM" id="MobiDB-lite"/>
    </source>
</evidence>
<organism evidence="2 3">
    <name type="scientific">Trichoderma harzianum</name>
    <name type="common">Hypocrea lixii</name>
    <dbReference type="NCBI Taxonomy" id="5544"/>
    <lineage>
        <taxon>Eukaryota</taxon>
        <taxon>Fungi</taxon>
        <taxon>Dikarya</taxon>
        <taxon>Ascomycota</taxon>
        <taxon>Pezizomycotina</taxon>
        <taxon>Sordariomycetes</taxon>
        <taxon>Hypocreomycetidae</taxon>
        <taxon>Hypocreales</taxon>
        <taxon>Hypocreaceae</taxon>
        <taxon>Trichoderma</taxon>
    </lineage>
</organism>
<evidence type="ECO:0000313" key="2">
    <source>
        <dbReference type="EMBL" id="PNP55270.1"/>
    </source>
</evidence>
<comment type="caution">
    <text evidence="2">The sequence shown here is derived from an EMBL/GenBank/DDBJ whole genome shotgun (WGS) entry which is preliminary data.</text>
</comment>